<dbReference type="SUPFAM" id="SSF46894">
    <property type="entry name" value="C-terminal effector domain of the bipartite response regulators"/>
    <property type="match status" value="1"/>
</dbReference>
<dbReference type="InterPro" id="IPR001789">
    <property type="entry name" value="Sig_transdc_resp-reg_receiver"/>
</dbReference>
<dbReference type="PANTHER" id="PTHR43214">
    <property type="entry name" value="TWO-COMPONENT RESPONSE REGULATOR"/>
    <property type="match status" value="1"/>
</dbReference>
<protein>
    <submittedName>
        <fullName evidence="5">Two-component system response regulator NarL</fullName>
    </submittedName>
</protein>
<dbReference type="SUPFAM" id="SSF52172">
    <property type="entry name" value="CheY-like"/>
    <property type="match status" value="1"/>
</dbReference>
<name>A0ABV4TXB3_9GAMM</name>
<dbReference type="PROSITE" id="PS50043">
    <property type="entry name" value="HTH_LUXR_2"/>
    <property type="match status" value="1"/>
</dbReference>
<dbReference type="CDD" id="cd06170">
    <property type="entry name" value="LuxR_C_like"/>
    <property type="match status" value="1"/>
</dbReference>
<dbReference type="PROSITE" id="PS00622">
    <property type="entry name" value="HTH_LUXR_1"/>
    <property type="match status" value="1"/>
</dbReference>
<proteinExistence type="predicted"/>
<dbReference type="EMBL" id="JBGUAW010000006">
    <property type="protein sequence ID" value="MFA9461229.1"/>
    <property type="molecule type" value="Genomic_DNA"/>
</dbReference>
<dbReference type="Pfam" id="PF00072">
    <property type="entry name" value="Response_reg"/>
    <property type="match status" value="1"/>
</dbReference>
<sequence>MTEDTHRILLIDDHPLFLSGLSQLIDGEPGFSVVGEASSGREGMDKVEEIQPDLVLLDLNMKEITGLEVLKSLKQKHPDILVVMLTVSDSEDDLVTAIRWGADGYLLKDMEPEDLVGKLHNVSSGQVILTDHLTELLTCSLRNDREKDRAVPDDSTLTERERQILALIAEGLSNKLIARELEISDGTVKVHVRHLLSKLNLRSRLEAAVWFLEQKAQT</sequence>
<dbReference type="PRINTS" id="PR00038">
    <property type="entry name" value="HTHLUXR"/>
</dbReference>
<dbReference type="PANTHER" id="PTHR43214:SF38">
    <property type="entry name" value="NITRATE_NITRITE RESPONSE REGULATOR PROTEIN NARL"/>
    <property type="match status" value="1"/>
</dbReference>
<keyword evidence="2" id="KW-0597">Phosphoprotein</keyword>
<accession>A0ABV4TXB3</accession>
<evidence type="ECO:0000259" key="3">
    <source>
        <dbReference type="PROSITE" id="PS50043"/>
    </source>
</evidence>
<comment type="caution">
    <text evidence="5">The sequence shown here is derived from an EMBL/GenBank/DDBJ whole genome shotgun (WGS) entry which is preliminary data.</text>
</comment>
<evidence type="ECO:0000256" key="2">
    <source>
        <dbReference type="PROSITE-ProRule" id="PRU00169"/>
    </source>
</evidence>
<reference evidence="5 6" key="1">
    <citation type="submission" date="2024-08" db="EMBL/GenBank/DDBJ databases">
        <title>Whole-genome sequencing of halo(alkali)philic microorganisms from hypersaline lakes.</title>
        <authorList>
            <person name="Sorokin D.Y."/>
            <person name="Merkel A.Y."/>
            <person name="Messina E."/>
            <person name="Yakimov M."/>
        </authorList>
    </citation>
    <scope>NUCLEOTIDE SEQUENCE [LARGE SCALE GENOMIC DNA]</scope>
    <source>
        <strain evidence="5 6">Cl-TMA</strain>
    </source>
</reference>
<dbReference type="InterPro" id="IPR000792">
    <property type="entry name" value="Tscrpt_reg_LuxR_C"/>
</dbReference>
<dbReference type="NCBIfam" id="NF007935">
    <property type="entry name" value="PRK10651.1"/>
    <property type="match status" value="1"/>
</dbReference>
<keyword evidence="6" id="KW-1185">Reference proteome</keyword>
<dbReference type="RefSeq" id="WP_373656014.1">
    <property type="nucleotide sequence ID" value="NZ_JBGUAW010000006.1"/>
</dbReference>
<dbReference type="InterPro" id="IPR011006">
    <property type="entry name" value="CheY-like_superfamily"/>
</dbReference>
<dbReference type="InterPro" id="IPR016032">
    <property type="entry name" value="Sig_transdc_resp-reg_C-effctor"/>
</dbReference>
<evidence type="ECO:0000313" key="6">
    <source>
        <dbReference type="Proteomes" id="UP001575181"/>
    </source>
</evidence>
<keyword evidence="1" id="KW-0238">DNA-binding</keyword>
<feature type="domain" description="Response regulatory" evidence="4">
    <location>
        <begin position="7"/>
        <end position="123"/>
    </location>
</feature>
<feature type="domain" description="HTH luxR-type" evidence="3">
    <location>
        <begin position="150"/>
        <end position="215"/>
    </location>
</feature>
<dbReference type="Proteomes" id="UP001575181">
    <property type="component" value="Unassembled WGS sequence"/>
</dbReference>
<dbReference type="SMART" id="SM00421">
    <property type="entry name" value="HTH_LUXR"/>
    <property type="match status" value="1"/>
</dbReference>
<gene>
    <name evidence="5" type="primary">narL</name>
    <name evidence="5" type="ORF">ACERLL_10365</name>
</gene>
<evidence type="ECO:0000259" key="4">
    <source>
        <dbReference type="PROSITE" id="PS50110"/>
    </source>
</evidence>
<dbReference type="Pfam" id="PF00196">
    <property type="entry name" value="GerE"/>
    <property type="match status" value="1"/>
</dbReference>
<dbReference type="Gene3D" id="3.40.50.2300">
    <property type="match status" value="1"/>
</dbReference>
<evidence type="ECO:0000256" key="1">
    <source>
        <dbReference type="ARBA" id="ARBA00023125"/>
    </source>
</evidence>
<evidence type="ECO:0000313" key="5">
    <source>
        <dbReference type="EMBL" id="MFA9461229.1"/>
    </source>
</evidence>
<feature type="modified residue" description="4-aspartylphosphate" evidence="2">
    <location>
        <position position="58"/>
    </location>
</feature>
<dbReference type="PROSITE" id="PS50110">
    <property type="entry name" value="RESPONSE_REGULATORY"/>
    <property type="match status" value="1"/>
</dbReference>
<dbReference type="SMART" id="SM00448">
    <property type="entry name" value="REC"/>
    <property type="match status" value="1"/>
</dbReference>
<dbReference type="InterPro" id="IPR039420">
    <property type="entry name" value="WalR-like"/>
</dbReference>
<organism evidence="5 6">
    <name type="scientific">Thiohalorhabdus methylotrophus</name>
    <dbReference type="NCBI Taxonomy" id="3242694"/>
    <lineage>
        <taxon>Bacteria</taxon>
        <taxon>Pseudomonadati</taxon>
        <taxon>Pseudomonadota</taxon>
        <taxon>Gammaproteobacteria</taxon>
        <taxon>Thiohalorhabdales</taxon>
        <taxon>Thiohalorhabdaceae</taxon>
        <taxon>Thiohalorhabdus</taxon>
    </lineage>
</organism>